<evidence type="ECO:0000256" key="6">
    <source>
        <dbReference type="ARBA" id="ARBA00022448"/>
    </source>
</evidence>
<keyword evidence="11" id="KW-0249">Electron transport</keyword>
<dbReference type="SUPFAM" id="SSF81464">
    <property type="entry name" value="Cytochrome c oxidase subunit II-like, transmembrane region"/>
    <property type="match status" value="1"/>
</dbReference>
<dbReference type="GO" id="GO:0004129">
    <property type="term" value="F:cytochrome-c oxidase activity"/>
    <property type="evidence" value="ECO:0007669"/>
    <property type="project" value="UniProtKB-EC"/>
</dbReference>
<dbReference type="GO" id="GO:0046933">
    <property type="term" value="F:proton-transporting ATP synthase activity, rotational mechanism"/>
    <property type="evidence" value="ECO:0007669"/>
    <property type="project" value="TreeGrafter"/>
</dbReference>
<sequence>IIFFHDTTIVVLVFITVLIFFIIVRFVYNKLINRYLLENQPISIYSDFLNIEFDSFMIPRDQLELGGFRLLDVDNRCILPFNYSIRILTTSMDELGWFYTLTNYLRGFLSHLTPMGTPFVLMPFMVIIESIRLIIRPITLSIRLAANMIAGHLLLSLLGLSGAGLRSFVILLVLVVAQLILFVLEIFVSLIQAYVFSILSALYRKEV</sequence>
<keyword evidence="8 19" id="KW-0812">Transmembrane</keyword>
<evidence type="ECO:0000256" key="16">
    <source>
        <dbReference type="ARBA" id="ARBA00031389"/>
    </source>
</evidence>
<evidence type="ECO:0000256" key="2">
    <source>
        <dbReference type="ARBA" id="ARBA00002070"/>
    </source>
</evidence>
<evidence type="ECO:0000256" key="14">
    <source>
        <dbReference type="ARBA" id="ARBA00023136"/>
    </source>
</evidence>
<dbReference type="Proteomes" id="UP000075809">
    <property type="component" value="Unassembled WGS sequence"/>
</dbReference>
<dbReference type="PANTHER" id="PTHR11410:SF0">
    <property type="entry name" value="ATP SYNTHASE SUBUNIT A"/>
    <property type="match status" value="1"/>
</dbReference>
<feature type="transmembrane region" description="Helical" evidence="19">
    <location>
        <begin position="108"/>
        <end position="128"/>
    </location>
</feature>
<evidence type="ECO:0000256" key="1">
    <source>
        <dbReference type="ARBA" id="ARBA00001935"/>
    </source>
</evidence>
<dbReference type="Gene3D" id="1.10.287.90">
    <property type="match status" value="1"/>
</dbReference>
<evidence type="ECO:0000256" key="7">
    <source>
        <dbReference type="ARBA" id="ARBA00022547"/>
    </source>
</evidence>
<dbReference type="InterPro" id="IPR002429">
    <property type="entry name" value="CcO_II-like_C"/>
</dbReference>
<keyword evidence="15" id="KW-0066">ATP synthesis</keyword>
<evidence type="ECO:0000256" key="5">
    <source>
        <dbReference type="ARBA" id="ARBA00011648"/>
    </source>
</evidence>
<evidence type="ECO:0000256" key="11">
    <source>
        <dbReference type="ARBA" id="ARBA00022982"/>
    </source>
</evidence>
<feature type="transmembrane region" description="Helical" evidence="19">
    <location>
        <begin position="168"/>
        <end position="196"/>
    </location>
</feature>
<dbReference type="InterPro" id="IPR000568">
    <property type="entry name" value="ATP_synth_F0_asu"/>
</dbReference>
<gene>
    <name evidence="21" type="ORF">ALC60_14199</name>
</gene>
<comment type="catalytic activity">
    <reaction evidence="18">
        <text>4 Fe(II)-[cytochrome c] + O2 + 8 H(+)(in) = 4 Fe(III)-[cytochrome c] + 2 H2O + 4 H(+)(out)</text>
        <dbReference type="Rhea" id="RHEA:11436"/>
        <dbReference type="Rhea" id="RHEA-COMP:10350"/>
        <dbReference type="Rhea" id="RHEA-COMP:14399"/>
        <dbReference type="ChEBI" id="CHEBI:15377"/>
        <dbReference type="ChEBI" id="CHEBI:15378"/>
        <dbReference type="ChEBI" id="CHEBI:15379"/>
        <dbReference type="ChEBI" id="CHEBI:29033"/>
        <dbReference type="ChEBI" id="CHEBI:29034"/>
        <dbReference type="EC" id="7.1.1.9"/>
    </reaction>
    <physiologicalReaction direction="left-to-right" evidence="18">
        <dbReference type="Rhea" id="RHEA:11437"/>
    </physiologicalReaction>
</comment>
<feature type="transmembrane region" description="Helical" evidence="19">
    <location>
        <begin position="140"/>
        <end position="162"/>
    </location>
</feature>
<evidence type="ECO:0000256" key="18">
    <source>
        <dbReference type="ARBA" id="ARBA00049512"/>
    </source>
</evidence>
<comment type="similarity">
    <text evidence="4">Belongs to the ATPase A chain family.</text>
</comment>
<dbReference type="STRING" id="64791.A0A151WG45"/>
<reference evidence="21 22" key="1">
    <citation type="submission" date="2015-09" db="EMBL/GenBank/DDBJ databases">
        <title>Trachymyrmex zeteki WGS genome.</title>
        <authorList>
            <person name="Nygaard S."/>
            <person name="Hu H."/>
            <person name="Boomsma J."/>
            <person name="Zhang G."/>
        </authorList>
    </citation>
    <scope>NUCLEOTIDE SEQUENCE [LARGE SCALE GENOMIC DNA]</scope>
    <source>
        <strain evidence="21">Tzet28-1</strain>
        <tissue evidence="21">Whole body</tissue>
    </source>
</reference>
<keyword evidence="13" id="KW-0406">Ion transport</keyword>
<keyword evidence="12 19" id="KW-1133">Transmembrane helix</keyword>
<keyword evidence="7" id="KW-0138">CF(0)</keyword>
<dbReference type="InterPro" id="IPR035908">
    <property type="entry name" value="F0_ATP_A_sf"/>
</dbReference>
<evidence type="ECO:0000313" key="21">
    <source>
        <dbReference type="EMBL" id="KYQ46787.1"/>
    </source>
</evidence>
<dbReference type="Gene3D" id="1.20.120.220">
    <property type="entry name" value="ATP synthase, F0 complex, subunit A"/>
    <property type="match status" value="1"/>
</dbReference>
<evidence type="ECO:0000256" key="12">
    <source>
        <dbReference type="ARBA" id="ARBA00022989"/>
    </source>
</evidence>
<name>A0A151WG45_9HYME</name>
<evidence type="ECO:0000313" key="22">
    <source>
        <dbReference type="Proteomes" id="UP000075809"/>
    </source>
</evidence>
<comment type="subunit">
    <text evidence="5">F-type ATPases have 2 components, CF(1) - the catalytic core - and CF(0) - the membrane proton channel. CF(1) has five subunits: alpha(3), beta(3), gamma(1), delta(1), epsilon(1). CF(0) has three main subunits: a, b and c.</text>
</comment>
<dbReference type="InterPro" id="IPR008972">
    <property type="entry name" value="Cupredoxin"/>
</dbReference>
<evidence type="ECO:0000259" key="20">
    <source>
        <dbReference type="Pfam" id="PF00116"/>
    </source>
</evidence>
<dbReference type="GO" id="GO:0045259">
    <property type="term" value="C:proton-transporting ATP synthase complex"/>
    <property type="evidence" value="ECO:0007669"/>
    <property type="project" value="UniProtKB-KW"/>
</dbReference>
<dbReference type="NCBIfam" id="TIGR01131">
    <property type="entry name" value="ATP_synt_6_or_A"/>
    <property type="match status" value="1"/>
</dbReference>
<feature type="non-terminal residue" evidence="21">
    <location>
        <position position="1"/>
    </location>
</feature>
<dbReference type="GO" id="GO:0005507">
    <property type="term" value="F:copper ion binding"/>
    <property type="evidence" value="ECO:0007669"/>
    <property type="project" value="InterPro"/>
</dbReference>
<keyword evidence="10" id="KW-0460">Magnesium</keyword>
<feature type="domain" description="Cytochrome oxidase subunit II copper A binding" evidence="20">
    <location>
        <begin position="45"/>
        <end position="95"/>
    </location>
</feature>
<evidence type="ECO:0000256" key="19">
    <source>
        <dbReference type="SAM" id="Phobius"/>
    </source>
</evidence>
<comment type="subcellular location">
    <subcellularLocation>
        <location evidence="3">Membrane</location>
        <topology evidence="3">Multi-pass membrane protein</topology>
    </subcellularLocation>
</comment>
<feature type="transmembrane region" description="Helical" evidence="19">
    <location>
        <begin position="7"/>
        <end position="28"/>
    </location>
</feature>
<dbReference type="SUPFAM" id="SSF49503">
    <property type="entry name" value="Cupredoxins"/>
    <property type="match status" value="1"/>
</dbReference>
<comment type="cofactor">
    <cofactor evidence="1">
        <name>Cu cation</name>
        <dbReference type="ChEBI" id="CHEBI:23378"/>
    </cofactor>
</comment>
<dbReference type="SUPFAM" id="SSF81336">
    <property type="entry name" value="F1F0 ATP synthase subunit A"/>
    <property type="match status" value="1"/>
</dbReference>
<keyword evidence="9" id="KW-0375">Hydrogen ion transport</keyword>
<dbReference type="Pfam" id="PF00116">
    <property type="entry name" value="COX2"/>
    <property type="match status" value="1"/>
</dbReference>
<dbReference type="AlphaFoldDB" id="A0A151WG45"/>
<proteinExistence type="inferred from homology"/>
<keyword evidence="6" id="KW-0813">Transport</keyword>
<dbReference type="CDD" id="cd00310">
    <property type="entry name" value="ATP-synt_Fo_a_6"/>
    <property type="match status" value="1"/>
</dbReference>
<evidence type="ECO:0000256" key="15">
    <source>
        <dbReference type="ARBA" id="ARBA00023310"/>
    </source>
</evidence>
<keyword evidence="22" id="KW-1185">Reference proteome</keyword>
<evidence type="ECO:0000256" key="3">
    <source>
        <dbReference type="ARBA" id="ARBA00004141"/>
    </source>
</evidence>
<dbReference type="Pfam" id="PF00119">
    <property type="entry name" value="ATP-synt_A"/>
    <property type="match status" value="1"/>
</dbReference>
<dbReference type="InterPro" id="IPR045083">
    <property type="entry name" value="ATP_synth_F0_asu_bact/mt"/>
</dbReference>
<evidence type="ECO:0000256" key="9">
    <source>
        <dbReference type="ARBA" id="ARBA00022781"/>
    </source>
</evidence>
<evidence type="ECO:0000256" key="4">
    <source>
        <dbReference type="ARBA" id="ARBA00006810"/>
    </source>
</evidence>
<protein>
    <recommendedName>
        <fullName evidence="16">Cytochrome c oxidase polypeptide II</fullName>
    </recommendedName>
    <alternativeName>
        <fullName evidence="17">F-ATPase protein 6</fullName>
    </alternativeName>
</protein>
<organism evidence="21 22">
    <name type="scientific">Mycetomoellerius zeteki</name>
    <dbReference type="NCBI Taxonomy" id="64791"/>
    <lineage>
        <taxon>Eukaryota</taxon>
        <taxon>Metazoa</taxon>
        <taxon>Ecdysozoa</taxon>
        <taxon>Arthropoda</taxon>
        <taxon>Hexapoda</taxon>
        <taxon>Insecta</taxon>
        <taxon>Pterygota</taxon>
        <taxon>Neoptera</taxon>
        <taxon>Endopterygota</taxon>
        <taxon>Hymenoptera</taxon>
        <taxon>Apocrita</taxon>
        <taxon>Aculeata</taxon>
        <taxon>Formicoidea</taxon>
        <taxon>Formicidae</taxon>
        <taxon>Myrmicinae</taxon>
        <taxon>Mycetomoellerius</taxon>
    </lineage>
</organism>
<evidence type="ECO:0000256" key="8">
    <source>
        <dbReference type="ARBA" id="ARBA00022692"/>
    </source>
</evidence>
<accession>A0A151WG45</accession>
<dbReference type="PRINTS" id="PR00123">
    <property type="entry name" value="ATPASEA"/>
</dbReference>
<evidence type="ECO:0000256" key="13">
    <source>
        <dbReference type="ARBA" id="ARBA00023065"/>
    </source>
</evidence>
<dbReference type="InterPro" id="IPR036257">
    <property type="entry name" value="Cyt_c_oxidase_su2_TM_sf"/>
</dbReference>
<dbReference type="PROSITE" id="PS00449">
    <property type="entry name" value="ATPASE_A"/>
    <property type="match status" value="1"/>
</dbReference>
<dbReference type="PANTHER" id="PTHR11410">
    <property type="entry name" value="ATP SYNTHASE SUBUNIT A"/>
    <property type="match status" value="1"/>
</dbReference>
<dbReference type="EMBL" id="KQ983197">
    <property type="protein sequence ID" value="KYQ46787.1"/>
    <property type="molecule type" value="Genomic_DNA"/>
</dbReference>
<dbReference type="InterPro" id="IPR023011">
    <property type="entry name" value="ATP_synth_F0_asu_AS"/>
</dbReference>
<evidence type="ECO:0000256" key="17">
    <source>
        <dbReference type="ARBA" id="ARBA00032954"/>
    </source>
</evidence>
<evidence type="ECO:0000256" key="10">
    <source>
        <dbReference type="ARBA" id="ARBA00022842"/>
    </source>
</evidence>
<comment type="function">
    <text evidence="2">Mitochondrial membrane ATP synthase (F(1)F(0) ATP synthase or Complex V) produces ATP from ADP in the presence of a proton gradient across the membrane which is generated by electron transport complexes of the respiratory chain. F-type ATPases consist of two structural domains, F(1) - containing the extramembraneous catalytic core and F(0) - containing the membrane proton channel, linked together by a central stalk and a peripheral stalk. During catalysis, ATP synthesis in the catalytic domain of F(1) is coupled via a rotary mechanism of the central stalk subunits to proton translocation. Key component of the proton channel; it may play a direct role in the translocation of protons across the membrane.</text>
</comment>
<keyword evidence="14 19" id="KW-0472">Membrane</keyword>